<dbReference type="Proteomes" id="UP000006001">
    <property type="component" value="Unassembled WGS sequence"/>
</dbReference>
<keyword evidence="1" id="KW-0677">Repeat</keyword>
<protein>
    <submittedName>
        <fullName evidence="6">Cell wall-binding repeat protein</fullName>
    </submittedName>
</protein>
<feature type="repeat" description="Cell wall-binding" evidence="2">
    <location>
        <begin position="386"/>
        <end position="405"/>
    </location>
</feature>
<evidence type="ECO:0000256" key="1">
    <source>
        <dbReference type="ARBA" id="ARBA00022737"/>
    </source>
</evidence>
<dbReference type="Pfam" id="PF19127">
    <property type="entry name" value="Choline_bind_3"/>
    <property type="match status" value="5"/>
</dbReference>
<dbReference type="Pfam" id="PF21277">
    <property type="entry name" value="T6SS_VgrG3-like_C"/>
    <property type="match status" value="1"/>
</dbReference>
<dbReference type="Gene3D" id="2.10.270.10">
    <property type="entry name" value="Cholin Binding"/>
    <property type="match status" value="5"/>
</dbReference>
<evidence type="ECO:0000256" key="3">
    <source>
        <dbReference type="SAM" id="MobiDB-lite"/>
    </source>
</evidence>
<dbReference type="PROSITE" id="PS51170">
    <property type="entry name" value="CW"/>
    <property type="match status" value="6"/>
</dbReference>
<evidence type="ECO:0000313" key="7">
    <source>
        <dbReference type="Proteomes" id="UP000006001"/>
    </source>
</evidence>
<organism evidence="6 7">
    <name type="scientific">Slackia exigua (strain ATCC 700122 / DSM 15923 / CIP 105133 / JCM 11022 / KCTC 5966 / S-7)</name>
    <dbReference type="NCBI Taxonomy" id="649764"/>
    <lineage>
        <taxon>Bacteria</taxon>
        <taxon>Bacillati</taxon>
        <taxon>Actinomycetota</taxon>
        <taxon>Coriobacteriia</taxon>
        <taxon>Eggerthellales</taxon>
        <taxon>Eggerthellaceae</taxon>
        <taxon>Slackia</taxon>
    </lineage>
</organism>
<name>D0WIR5_SLAES</name>
<feature type="repeat" description="Cell wall-binding" evidence="2">
    <location>
        <begin position="315"/>
        <end position="334"/>
    </location>
</feature>
<reference evidence="6" key="1">
    <citation type="submission" date="2009-10" db="EMBL/GenBank/DDBJ databases">
        <authorList>
            <person name="Weinstock G."/>
            <person name="Sodergren E."/>
            <person name="Clifton S."/>
            <person name="Fulton L."/>
            <person name="Fulton B."/>
            <person name="Courtney L."/>
            <person name="Fronick C."/>
            <person name="Harrison M."/>
            <person name="Strong C."/>
            <person name="Farmer C."/>
            <person name="Delahaunty K."/>
            <person name="Markovic C."/>
            <person name="Hall O."/>
            <person name="Minx P."/>
            <person name="Tomlinson C."/>
            <person name="Mitreva M."/>
            <person name="Nelson J."/>
            <person name="Hou S."/>
            <person name="Wollam A."/>
            <person name="Pepin K.H."/>
            <person name="Johnson M."/>
            <person name="Bhonagiri V."/>
            <person name="Nash W.E."/>
            <person name="Warren W."/>
            <person name="Chinwalla A."/>
            <person name="Mardis E.R."/>
            <person name="Wilson R.K."/>
        </authorList>
    </citation>
    <scope>NUCLEOTIDE SEQUENCE [LARGE SCALE GENOMIC DNA]</scope>
    <source>
        <strain evidence="6">ATCC 700122</strain>
    </source>
</reference>
<sequence>MNALTKVLLALACACCVALCIEGMAPKPACALEPMSLSDEMKYFAKYESSQNYAQTFSSGDDYNAMGYYQFDRRYGLRDFMQTCYDDHPHIFKALGKALEYSSGDFKNKDVVYTDDDGYVHFTSFGVTLNAAWKAAHKSDPELFAGYQDAWAYQQYYRPVQRIMKSRYGIDLSERSDCIKGLCWGMCNLFGQTGCLYFFDKAGLSAGMSDRQFARAACNAVVDNVAARYPSQPQYHQGWQNRYKKELTDCLGYLGQWIHKAGGWTFVVKGEPLTSEWEEIDGSWYYFDKDGYAVQDTWKKIGGSWYLFDDGCHMLTGWQKPERAWYYLDSSGAMVQGWRKIRYDGTMSWFYFRTGNSGGQMLTGWRTIPYDGSDRDFYFTDDGVMLTGWQKIGGSWYAFSGSGVAYAGWEKLDYGGTASWFLFGDDHRMRTGWQDADGERYYLAGSGRMLTGWQKIDGSYYLLEGSGALVRGWYFGGVNTYYLGADGAMATGWQRIDGSWYLFDDDGHRLTGWQKPYVNWYRFDDDGKMLTGWQKIEHDGSMRWFYFMPGDEGGRMLTGWQKIVYDGKERTFYFDKSGAMLTGTQVIDGVTYTFASSGVLQEPDSANAAPHALRTDMQDDADDASGAQVNAADATEAAEMEEMGDATGDQGAAIDSDVETASVGPAGPDGSTAVRDEAAASLSDAQPAA</sequence>
<feature type="domain" description="Type VI secretion system spike protein VgrG3-like C-terminal" evidence="5">
    <location>
        <begin position="45"/>
        <end position="246"/>
    </location>
</feature>
<feature type="repeat" description="Cell wall-binding" evidence="2">
    <location>
        <begin position="510"/>
        <end position="529"/>
    </location>
</feature>
<evidence type="ECO:0000259" key="5">
    <source>
        <dbReference type="Pfam" id="PF21277"/>
    </source>
</evidence>
<dbReference type="EMBL" id="ACUX02000018">
    <property type="protein sequence ID" value="EEZ60616.1"/>
    <property type="molecule type" value="Genomic_DNA"/>
</dbReference>
<dbReference type="RefSeq" id="WP_006363017.1">
    <property type="nucleotide sequence ID" value="NZ_GG700631.1"/>
</dbReference>
<dbReference type="SUPFAM" id="SSF69360">
    <property type="entry name" value="Cell wall binding repeat"/>
    <property type="match status" value="2"/>
</dbReference>
<feature type="compositionally biased region" description="Low complexity" evidence="3">
    <location>
        <begin position="679"/>
        <end position="689"/>
    </location>
</feature>
<proteinExistence type="predicted"/>
<feature type="chain" id="PRO_5003018087" evidence="4">
    <location>
        <begin position="32"/>
        <end position="689"/>
    </location>
</feature>
<feature type="signal peptide" evidence="4">
    <location>
        <begin position="1"/>
        <end position="31"/>
    </location>
</feature>
<evidence type="ECO:0000313" key="6">
    <source>
        <dbReference type="EMBL" id="EEZ60616.1"/>
    </source>
</evidence>
<dbReference type="eggNOG" id="COG5263">
    <property type="taxonomic scope" value="Bacteria"/>
</dbReference>
<dbReference type="HOGENOM" id="CLU_367967_0_0_11"/>
<dbReference type="InterPro" id="IPR049073">
    <property type="entry name" value="T6SS_VgrG3-like_C"/>
</dbReference>
<dbReference type="AlphaFoldDB" id="D0WIR5"/>
<dbReference type="STRING" id="649764.HMPREF0762_01740"/>
<keyword evidence="4" id="KW-0732">Signal</keyword>
<accession>D0WIR5</accession>
<feature type="repeat" description="Cell wall-binding" evidence="2">
    <location>
        <begin position="490"/>
        <end position="509"/>
    </location>
</feature>
<dbReference type="OrthoDB" id="3182200at2"/>
<dbReference type="Pfam" id="PF01473">
    <property type="entry name" value="Choline_bind_1"/>
    <property type="match status" value="2"/>
</dbReference>
<feature type="repeat" description="Cell wall-binding" evidence="2">
    <location>
        <begin position="274"/>
        <end position="293"/>
    </location>
</feature>
<feature type="repeat" description="Cell wall-binding" evidence="2">
    <location>
        <begin position="557"/>
        <end position="580"/>
    </location>
</feature>
<evidence type="ECO:0000256" key="4">
    <source>
        <dbReference type="SAM" id="SignalP"/>
    </source>
</evidence>
<keyword evidence="7" id="KW-1185">Reference proteome</keyword>
<dbReference type="GeneID" id="85008190"/>
<feature type="region of interest" description="Disordered" evidence="3">
    <location>
        <begin position="638"/>
        <end position="689"/>
    </location>
</feature>
<evidence type="ECO:0000256" key="2">
    <source>
        <dbReference type="PROSITE-ProRule" id="PRU00591"/>
    </source>
</evidence>
<gene>
    <name evidence="6" type="ORF">HMPREF0762_01740</name>
</gene>
<comment type="caution">
    <text evidence="6">The sequence shown here is derived from an EMBL/GenBank/DDBJ whole genome shotgun (WGS) entry which is preliminary data.</text>
</comment>
<dbReference type="InterPro" id="IPR018337">
    <property type="entry name" value="Cell_wall/Cho-bd_repeat"/>
</dbReference>